<dbReference type="InterPro" id="IPR001829">
    <property type="entry name" value="Pili_assmbl_chaperone_bac"/>
</dbReference>
<evidence type="ECO:0000313" key="12">
    <source>
        <dbReference type="EMBL" id="VYT68205.1"/>
    </source>
</evidence>
<feature type="domain" description="Pili assembly chaperone N-terminal" evidence="10">
    <location>
        <begin position="24"/>
        <end position="142"/>
    </location>
</feature>
<evidence type="ECO:0000256" key="5">
    <source>
        <dbReference type="ARBA" id="ARBA00022764"/>
    </source>
</evidence>
<dbReference type="InterPro" id="IPR008962">
    <property type="entry name" value="PapD-like_sf"/>
</dbReference>
<protein>
    <submittedName>
        <fullName evidence="12">Chaperone protein FimC</fullName>
    </submittedName>
</protein>
<proteinExistence type="inferred from homology"/>
<dbReference type="FunFam" id="2.60.40.10:FF:000458">
    <property type="entry name" value="Molecular chaperone FimC"/>
    <property type="match status" value="1"/>
</dbReference>
<dbReference type="PROSITE" id="PS00635">
    <property type="entry name" value="PILI_CHAPERONE"/>
    <property type="match status" value="1"/>
</dbReference>
<dbReference type="InterPro" id="IPR013783">
    <property type="entry name" value="Ig-like_fold"/>
</dbReference>
<dbReference type="InterPro" id="IPR018046">
    <property type="entry name" value="Pili_assmbl_chaperone_CS"/>
</dbReference>
<dbReference type="EMBL" id="CACRTZ010000001">
    <property type="protein sequence ID" value="VYT68205.1"/>
    <property type="molecule type" value="Genomic_DNA"/>
</dbReference>
<feature type="signal peptide" evidence="9">
    <location>
        <begin position="1"/>
        <end position="22"/>
    </location>
</feature>
<evidence type="ECO:0000259" key="11">
    <source>
        <dbReference type="Pfam" id="PF02753"/>
    </source>
</evidence>
<evidence type="ECO:0000256" key="9">
    <source>
        <dbReference type="SAM" id="SignalP"/>
    </source>
</evidence>
<evidence type="ECO:0000256" key="2">
    <source>
        <dbReference type="ARBA" id="ARBA00007399"/>
    </source>
</evidence>
<accession>A0A6N2YMM2</accession>
<dbReference type="InterPro" id="IPR050643">
    <property type="entry name" value="Periplasmic_pilus_chap"/>
</dbReference>
<organism evidence="12">
    <name type="scientific">Phytobacter massiliensis</name>
    <dbReference type="NCBI Taxonomy" id="1485952"/>
    <lineage>
        <taxon>Bacteria</taxon>
        <taxon>Pseudomonadati</taxon>
        <taxon>Pseudomonadota</taxon>
        <taxon>Gammaproteobacteria</taxon>
        <taxon>Enterobacterales</taxon>
        <taxon>Enterobacteriaceae</taxon>
        <taxon>Phytobacter</taxon>
    </lineage>
</organism>
<dbReference type="Pfam" id="PF02753">
    <property type="entry name" value="PapD_C"/>
    <property type="match status" value="1"/>
</dbReference>
<dbReference type="InterPro" id="IPR036316">
    <property type="entry name" value="Pili_assmbl_chap_C_dom_sf"/>
</dbReference>
<comment type="subcellular location">
    <subcellularLocation>
        <location evidence="1 8">Periplasm</location>
    </subcellularLocation>
</comment>
<dbReference type="InterPro" id="IPR016148">
    <property type="entry name" value="Pili_assmbl_chaperone_C"/>
</dbReference>
<reference evidence="12" key="1">
    <citation type="submission" date="2019-11" db="EMBL/GenBank/DDBJ databases">
        <authorList>
            <person name="Feng L."/>
        </authorList>
    </citation>
    <scope>NUCLEOTIDE SEQUENCE</scope>
    <source>
        <strain evidence="12">EMassiliensisLFYP7</strain>
    </source>
</reference>
<evidence type="ECO:0000256" key="3">
    <source>
        <dbReference type="ARBA" id="ARBA00022558"/>
    </source>
</evidence>
<gene>
    <name evidence="12" type="primary">fimC_1</name>
    <name evidence="12" type="ORF">EMLFYP7_00221</name>
</gene>
<evidence type="ECO:0000256" key="6">
    <source>
        <dbReference type="ARBA" id="ARBA00023186"/>
    </source>
</evidence>
<dbReference type="AlphaFoldDB" id="A0A6N2YMM2"/>
<evidence type="ECO:0000256" key="1">
    <source>
        <dbReference type="ARBA" id="ARBA00004418"/>
    </source>
</evidence>
<dbReference type="SUPFAM" id="SSF49584">
    <property type="entry name" value="Periplasmic chaperone C-domain"/>
    <property type="match status" value="1"/>
</dbReference>
<keyword evidence="5" id="KW-0574">Periplasm</keyword>
<evidence type="ECO:0000256" key="4">
    <source>
        <dbReference type="ARBA" id="ARBA00022729"/>
    </source>
</evidence>
<dbReference type="InterPro" id="IPR016147">
    <property type="entry name" value="Pili_assmbl_chaperone_N"/>
</dbReference>
<sequence length="232" mass="25783">MKAFLFLSLFLTSVSFSTSSIAAVSVGGTRLVFNGNEKEASITVSNSNKGIPVLIQSWVDRGENNTTKAPFTITPPLFRLEPGQDNTLRAIYSGERLPEDRESLFWLNIKSIPSIKKEDMRDNTLQLAIKKRLKFIYRPASIKGVPEESASQLSWKRVGNQLQVTNPTPFYMNFGVIKVGGQMFKPVLPEQTYVAPKSELLITVPSGAASNTVDWKIINDYGTSGKEFHATY</sequence>
<comment type="similarity">
    <text evidence="2 8">Belongs to the periplasmic pilus chaperone family.</text>
</comment>
<feature type="chain" id="PRO_5026974390" evidence="9">
    <location>
        <begin position="23"/>
        <end position="232"/>
    </location>
</feature>
<keyword evidence="7" id="KW-0393">Immunoglobulin domain</keyword>
<dbReference type="RefSeq" id="WP_156564451.1">
    <property type="nucleotide sequence ID" value="NZ_CACRTZ010000001.1"/>
</dbReference>
<dbReference type="Pfam" id="PF00345">
    <property type="entry name" value="PapD_N"/>
    <property type="match status" value="1"/>
</dbReference>
<keyword evidence="6 8" id="KW-0143">Chaperone</keyword>
<feature type="domain" description="Pili assembly chaperone C-terminal" evidence="11">
    <location>
        <begin position="164"/>
        <end position="223"/>
    </location>
</feature>
<keyword evidence="4 9" id="KW-0732">Signal</keyword>
<evidence type="ECO:0000256" key="7">
    <source>
        <dbReference type="ARBA" id="ARBA00023319"/>
    </source>
</evidence>
<keyword evidence="3" id="KW-1029">Fimbrium biogenesis</keyword>
<evidence type="ECO:0000256" key="8">
    <source>
        <dbReference type="RuleBase" id="RU003918"/>
    </source>
</evidence>
<dbReference type="PANTHER" id="PTHR30251">
    <property type="entry name" value="PILUS ASSEMBLY CHAPERONE"/>
    <property type="match status" value="1"/>
</dbReference>
<dbReference type="PRINTS" id="PR00969">
    <property type="entry name" value="CHAPERONPILI"/>
</dbReference>
<dbReference type="Gene3D" id="2.60.40.10">
    <property type="entry name" value="Immunoglobulins"/>
    <property type="match status" value="2"/>
</dbReference>
<dbReference type="GO" id="GO:0030288">
    <property type="term" value="C:outer membrane-bounded periplasmic space"/>
    <property type="evidence" value="ECO:0007669"/>
    <property type="project" value="InterPro"/>
</dbReference>
<dbReference type="SUPFAM" id="SSF49354">
    <property type="entry name" value="PapD-like"/>
    <property type="match status" value="1"/>
</dbReference>
<evidence type="ECO:0000259" key="10">
    <source>
        <dbReference type="Pfam" id="PF00345"/>
    </source>
</evidence>
<dbReference type="GO" id="GO:0071555">
    <property type="term" value="P:cell wall organization"/>
    <property type="evidence" value="ECO:0007669"/>
    <property type="project" value="InterPro"/>
</dbReference>
<name>A0A6N2YMM2_9ENTR</name>
<dbReference type="PANTHER" id="PTHR30251:SF9">
    <property type="entry name" value="CHAPERONE PROTEIN CAF1M"/>
    <property type="match status" value="1"/>
</dbReference>